<gene>
    <name evidence="2" type="ORF">E6H04_04090</name>
</gene>
<evidence type="ECO:0000313" key="3">
    <source>
        <dbReference type="Proteomes" id="UP000320048"/>
    </source>
</evidence>
<feature type="transmembrane region" description="Helical" evidence="1">
    <location>
        <begin position="7"/>
        <end position="25"/>
    </location>
</feature>
<protein>
    <submittedName>
        <fullName evidence="2">Uncharacterized protein</fullName>
    </submittedName>
</protein>
<feature type="transmembrane region" description="Helical" evidence="1">
    <location>
        <begin position="66"/>
        <end position="91"/>
    </location>
</feature>
<name>A0A537JGZ2_9BACT</name>
<sequence length="98" mass="10580">MTRVIGYLICLAAVSLVLTIFGPFLDMIGQSDAHIGKIIDAFGFDPAIGPWTRYTVDLFGTSFSPVIALGHLIAIVASPVGLLALLLYFLISWVMPVR</sequence>
<organism evidence="2 3">
    <name type="scientific">Candidatus Segetimicrobium genomatis</name>
    <dbReference type="NCBI Taxonomy" id="2569760"/>
    <lineage>
        <taxon>Bacteria</taxon>
        <taxon>Bacillati</taxon>
        <taxon>Candidatus Sysuimicrobiota</taxon>
        <taxon>Candidatus Sysuimicrobiia</taxon>
        <taxon>Candidatus Sysuimicrobiales</taxon>
        <taxon>Candidatus Segetimicrobiaceae</taxon>
        <taxon>Candidatus Segetimicrobium</taxon>
    </lineage>
</organism>
<dbReference type="EMBL" id="VBAO01000107">
    <property type="protein sequence ID" value="TMI82811.1"/>
    <property type="molecule type" value="Genomic_DNA"/>
</dbReference>
<evidence type="ECO:0000313" key="2">
    <source>
        <dbReference type="EMBL" id="TMI82811.1"/>
    </source>
</evidence>
<accession>A0A537JGZ2</accession>
<proteinExistence type="predicted"/>
<reference evidence="2 3" key="1">
    <citation type="journal article" date="2019" name="Nat. Microbiol.">
        <title>Mediterranean grassland soil C-N compound turnover is dependent on rainfall and depth, and is mediated by genomically divergent microorganisms.</title>
        <authorList>
            <person name="Diamond S."/>
            <person name="Andeer P.F."/>
            <person name="Li Z."/>
            <person name="Crits-Christoph A."/>
            <person name="Burstein D."/>
            <person name="Anantharaman K."/>
            <person name="Lane K.R."/>
            <person name="Thomas B.C."/>
            <person name="Pan C."/>
            <person name="Northen T.R."/>
            <person name="Banfield J.F."/>
        </authorList>
    </citation>
    <scope>NUCLEOTIDE SEQUENCE [LARGE SCALE GENOMIC DNA]</scope>
    <source>
        <strain evidence="2">NP_7</strain>
    </source>
</reference>
<keyword evidence="1" id="KW-1133">Transmembrane helix</keyword>
<dbReference type="Proteomes" id="UP000320048">
    <property type="component" value="Unassembled WGS sequence"/>
</dbReference>
<comment type="caution">
    <text evidence="2">The sequence shown here is derived from an EMBL/GenBank/DDBJ whole genome shotgun (WGS) entry which is preliminary data.</text>
</comment>
<dbReference type="AlphaFoldDB" id="A0A537JGZ2"/>
<keyword evidence="1" id="KW-0472">Membrane</keyword>
<evidence type="ECO:0000256" key="1">
    <source>
        <dbReference type="SAM" id="Phobius"/>
    </source>
</evidence>
<keyword evidence="1" id="KW-0812">Transmembrane</keyword>